<dbReference type="AlphaFoldDB" id="A0A2H1KEL7"/>
<keyword evidence="5" id="KW-1185">Reference proteome</keyword>
<dbReference type="InterPro" id="IPR009430">
    <property type="entry name" value="GvpL/GvpF"/>
</dbReference>
<proteinExistence type="inferred from homology"/>
<comment type="subcellular location">
    <subcellularLocation>
        <location evidence="2">Gas vesicle</location>
    </subcellularLocation>
</comment>
<accession>A0A2H1KEL7</accession>
<evidence type="ECO:0000256" key="1">
    <source>
        <dbReference type="ARBA" id="ARBA00022987"/>
    </source>
</evidence>
<evidence type="ECO:0000313" key="5">
    <source>
        <dbReference type="Proteomes" id="UP000234525"/>
    </source>
</evidence>
<reference evidence="4" key="1">
    <citation type="submission" date="2017-03" db="EMBL/GenBank/DDBJ databases">
        <authorList>
            <person name="Monnet C."/>
        </authorList>
    </citation>
    <scope>NUCLEOTIDE SEQUENCE [LARGE SCALE GENOMIC DNA]</scope>
    <source>
        <strain evidence="4">ATCC 9175</strain>
    </source>
</reference>
<name>A0A2H1KEL7_BREAU</name>
<dbReference type="EMBL" id="FXZB01000032">
    <property type="protein sequence ID" value="SMX98275.1"/>
    <property type="molecule type" value="Genomic_DNA"/>
</dbReference>
<sequence>MSEDTAVDSDRYLYGIVLTDSGLPSRIDGVQAGQLLTVSFGKVAAVVSDLVETEVLGTPDDLGTHIEVLDGIATTQPVLPLTFGTVVPGETDIAGEILAPLEAECIDALEKLSGHAQFTLLARYDRDTVLGEIILDNPEAAELRGMIVGTSEDETRTERNRLGEIVVKTMESWKPSEASTILEQLRPLAADMCEREAGQAEDVTEVAVLLSQKVIPKFNDVVNSLAEANQERLRFRLVGPQAPYDFAPEI</sequence>
<dbReference type="Pfam" id="PF06386">
    <property type="entry name" value="GvpL_GvpF"/>
    <property type="match status" value="1"/>
</dbReference>
<organism evidence="4 5">
    <name type="scientific">Brevibacterium aurantiacum</name>
    <dbReference type="NCBI Taxonomy" id="273384"/>
    <lineage>
        <taxon>Bacteria</taxon>
        <taxon>Bacillati</taxon>
        <taxon>Actinomycetota</taxon>
        <taxon>Actinomycetes</taxon>
        <taxon>Micrococcales</taxon>
        <taxon>Brevibacteriaceae</taxon>
        <taxon>Brevibacterium</taxon>
    </lineage>
</organism>
<evidence type="ECO:0000256" key="3">
    <source>
        <dbReference type="ARBA" id="ARBA00035643"/>
    </source>
</evidence>
<comment type="similarity">
    <text evidence="3">Belongs to the gas vesicle GvpF/GvpL family.</text>
</comment>
<gene>
    <name evidence="4" type="ORF">BAUR9175_03419</name>
</gene>
<protein>
    <submittedName>
        <fullName evidence="4">Gas vesicle synthesis protein GvpL/GvpF</fullName>
    </submittedName>
</protein>
<evidence type="ECO:0000256" key="2">
    <source>
        <dbReference type="ARBA" id="ARBA00035108"/>
    </source>
</evidence>
<keyword evidence="1" id="KW-0304">Gas vesicle</keyword>
<dbReference type="PANTHER" id="PTHR36852">
    <property type="entry name" value="PROTEIN GVPL 2"/>
    <property type="match status" value="1"/>
</dbReference>
<dbReference type="PANTHER" id="PTHR36852:SF1">
    <property type="entry name" value="PROTEIN GVPL 2"/>
    <property type="match status" value="1"/>
</dbReference>
<dbReference type="Proteomes" id="UP000234525">
    <property type="component" value="Unassembled WGS sequence"/>
</dbReference>
<comment type="caution">
    <text evidence="4">The sequence shown here is derived from an EMBL/GenBank/DDBJ whole genome shotgun (WGS) entry which is preliminary data.</text>
</comment>
<dbReference type="RefSeq" id="WP_101584650.1">
    <property type="nucleotide sequence ID" value="NZ_BJME01000015.1"/>
</dbReference>
<dbReference type="GO" id="GO:0031412">
    <property type="term" value="P:gas vesicle organization"/>
    <property type="evidence" value="ECO:0007669"/>
    <property type="project" value="InterPro"/>
</dbReference>
<dbReference type="GO" id="GO:0031411">
    <property type="term" value="C:gas vesicle"/>
    <property type="evidence" value="ECO:0007669"/>
    <property type="project" value="UniProtKB-SubCell"/>
</dbReference>
<evidence type="ECO:0000313" key="4">
    <source>
        <dbReference type="EMBL" id="SMX98275.1"/>
    </source>
</evidence>